<evidence type="ECO:0000259" key="4">
    <source>
        <dbReference type="SMART" id="SM00922"/>
    </source>
</evidence>
<dbReference type="AlphaFoldDB" id="A0ABD5WHU6"/>
<evidence type="ECO:0000313" key="6">
    <source>
        <dbReference type="Proteomes" id="UP001596461"/>
    </source>
</evidence>
<dbReference type="InterPro" id="IPR046945">
    <property type="entry name" value="RHMD-like"/>
</dbReference>
<dbReference type="SFLD" id="SFLDS00001">
    <property type="entry name" value="Enolase"/>
    <property type="match status" value="1"/>
</dbReference>
<dbReference type="InterPro" id="IPR036849">
    <property type="entry name" value="Enolase-like_C_sf"/>
</dbReference>
<dbReference type="SFLD" id="SFLDG00179">
    <property type="entry name" value="mandelate_racemase"/>
    <property type="match status" value="1"/>
</dbReference>
<protein>
    <submittedName>
        <fullName evidence="5">Mandelate racemase/muconate lactonizing enzyme family protein</fullName>
    </submittedName>
</protein>
<dbReference type="RefSeq" id="WP_284033153.1">
    <property type="nucleotide sequence ID" value="NZ_CP126154.1"/>
</dbReference>
<dbReference type="SUPFAM" id="SSF54826">
    <property type="entry name" value="Enolase N-terminal domain-like"/>
    <property type="match status" value="1"/>
</dbReference>
<dbReference type="GO" id="GO:0016836">
    <property type="term" value="F:hydro-lyase activity"/>
    <property type="evidence" value="ECO:0007669"/>
    <property type="project" value="UniProtKB-ARBA"/>
</dbReference>
<proteinExistence type="predicted"/>
<reference evidence="5 6" key="1">
    <citation type="journal article" date="2019" name="Int. J. Syst. Evol. Microbiol.">
        <title>The Global Catalogue of Microorganisms (GCM) 10K type strain sequencing project: providing services to taxonomists for standard genome sequencing and annotation.</title>
        <authorList>
            <consortium name="The Broad Institute Genomics Platform"/>
            <consortium name="The Broad Institute Genome Sequencing Center for Infectious Disease"/>
            <person name="Wu L."/>
            <person name="Ma J."/>
        </authorList>
    </citation>
    <scope>NUCLEOTIDE SEQUENCE [LARGE SCALE GENOMIC DNA]</scope>
    <source>
        <strain evidence="5 6">DT31</strain>
    </source>
</reference>
<dbReference type="PANTHER" id="PTHR13794">
    <property type="entry name" value="ENOLASE SUPERFAMILY, MANDELATE RACEMASE"/>
    <property type="match status" value="1"/>
</dbReference>
<dbReference type="PANTHER" id="PTHR13794:SF58">
    <property type="entry name" value="MITOCHONDRIAL ENOLASE SUPERFAMILY MEMBER 1"/>
    <property type="match status" value="1"/>
</dbReference>
<dbReference type="Proteomes" id="UP001596461">
    <property type="component" value="Unassembled WGS sequence"/>
</dbReference>
<dbReference type="InterPro" id="IPR013341">
    <property type="entry name" value="Mandelate_racemase_N_dom"/>
</dbReference>
<dbReference type="InterPro" id="IPR029017">
    <property type="entry name" value="Enolase-like_N"/>
</dbReference>
<evidence type="ECO:0000256" key="1">
    <source>
        <dbReference type="ARBA" id="ARBA00001946"/>
    </source>
</evidence>
<dbReference type="CDD" id="cd03316">
    <property type="entry name" value="MR_like"/>
    <property type="match status" value="1"/>
</dbReference>
<comment type="caution">
    <text evidence="5">The sequence shown here is derived from an EMBL/GenBank/DDBJ whole genome shotgun (WGS) entry which is preliminary data.</text>
</comment>
<organism evidence="5 6">
    <name type="scientific">Halobaculum lipolyticum</name>
    <dbReference type="NCBI Taxonomy" id="3032001"/>
    <lineage>
        <taxon>Archaea</taxon>
        <taxon>Methanobacteriati</taxon>
        <taxon>Methanobacteriota</taxon>
        <taxon>Stenosarchaea group</taxon>
        <taxon>Halobacteria</taxon>
        <taxon>Halobacteriales</taxon>
        <taxon>Haloferacaceae</taxon>
        <taxon>Halobaculum</taxon>
    </lineage>
</organism>
<dbReference type="EMBL" id="JBHTAH010000010">
    <property type="protein sequence ID" value="MFC7070404.1"/>
    <property type="molecule type" value="Genomic_DNA"/>
</dbReference>
<evidence type="ECO:0000313" key="5">
    <source>
        <dbReference type="EMBL" id="MFC7070404.1"/>
    </source>
</evidence>
<keyword evidence="2" id="KW-0479">Metal-binding</keyword>
<evidence type="ECO:0000256" key="3">
    <source>
        <dbReference type="ARBA" id="ARBA00022842"/>
    </source>
</evidence>
<evidence type="ECO:0000256" key="2">
    <source>
        <dbReference type="ARBA" id="ARBA00022723"/>
    </source>
</evidence>
<gene>
    <name evidence="5" type="ORF">ACFQL9_12200</name>
</gene>
<keyword evidence="3" id="KW-0460">Magnesium</keyword>
<sequence>MTVVEVESVPVSIPLSSPVSFATRTVERRDHTLTFVRDDEGNEGIGYTLGYDGAGLIADAVEELLAPMIEGEDPNHTTRLWRDMFEGTYQIGRKGLLLRAIATVDVALWDLRAKRVGLPLHEFLGAARESVPAYASGGYYRGEGTEGLREELETYLDRGHDAVKMKVGRRSPAREAERVAVAREVVGPERTLMLDANGAWRDTGEALRSCRRFAEFDPYFVEEPVRADSVELMARVREGLDYPVAAGELEFSRYGFAELLREGAVDVIQPDATVCGGITEWLRVAHTAASHDVPVTPHYNPHLHAHLVASVANGGMVEYFYRDRDIKVFDDLIVEPQTPENGTLTPRGPGHGVRIDRDALAEFRTDEGGA</sequence>
<dbReference type="Gene3D" id="3.30.390.10">
    <property type="entry name" value="Enolase-like, N-terminal domain"/>
    <property type="match status" value="1"/>
</dbReference>
<dbReference type="Pfam" id="PF13378">
    <property type="entry name" value="MR_MLE_C"/>
    <property type="match status" value="1"/>
</dbReference>
<dbReference type="SMART" id="SM00922">
    <property type="entry name" value="MR_MLE"/>
    <property type="match status" value="1"/>
</dbReference>
<keyword evidence="6" id="KW-1185">Reference proteome</keyword>
<dbReference type="Pfam" id="PF02746">
    <property type="entry name" value="MR_MLE_N"/>
    <property type="match status" value="1"/>
</dbReference>
<dbReference type="InterPro" id="IPR013342">
    <property type="entry name" value="Mandelate_racemase_C"/>
</dbReference>
<dbReference type="SUPFAM" id="SSF51604">
    <property type="entry name" value="Enolase C-terminal domain-like"/>
    <property type="match status" value="1"/>
</dbReference>
<accession>A0ABD5WHU6</accession>
<comment type="cofactor">
    <cofactor evidence="1">
        <name>Mg(2+)</name>
        <dbReference type="ChEBI" id="CHEBI:18420"/>
    </cofactor>
</comment>
<dbReference type="GeneID" id="81125079"/>
<dbReference type="Gene3D" id="3.20.20.120">
    <property type="entry name" value="Enolase-like C-terminal domain"/>
    <property type="match status" value="1"/>
</dbReference>
<feature type="domain" description="Mandelate racemase/muconate lactonizing enzyme C-terminal" evidence="4">
    <location>
        <begin position="145"/>
        <end position="243"/>
    </location>
</feature>
<name>A0ABD5WHU6_9EURY</name>
<dbReference type="InterPro" id="IPR029065">
    <property type="entry name" value="Enolase_C-like"/>
</dbReference>
<dbReference type="GO" id="GO:0046872">
    <property type="term" value="F:metal ion binding"/>
    <property type="evidence" value="ECO:0007669"/>
    <property type="project" value="UniProtKB-KW"/>
</dbReference>